<dbReference type="AlphaFoldDB" id="F0EZT2"/>
<dbReference type="HOGENOM" id="CLU_2194111_0_0_4"/>
<protein>
    <recommendedName>
        <fullName evidence="3">HTH merR-type domain-containing protein</fullName>
    </recommendedName>
</protein>
<comment type="caution">
    <text evidence="1">The sequence shown here is derived from an EMBL/GenBank/DDBJ whole genome shotgun (WGS) entry which is preliminary data.</text>
</comment>
<dbReference type="RefSeq" id="WP_003782802.1">
    <property type="nucleotide sequence ID" value="NZ_GL870929.1"/>
</dbReference>
<dbReference type="STRING" id="888741.HMPREF9098_1267"/>
<evidence type="ECO:0000313" key="1">
    <source>
        <dbReference type="EMBL" id="EGC17251.1"/>
    </source>
</evidence>
<proteinExistence type="predicted"/>
<organism evidence="1 2">
    <name type="scientific">Kingella denitrificans ATCC 33394</name>
    <dbReference type="NCBI Taxonomy" id="888741"/>
    <lineage>
        <taxon>Bacteria</taxon>
        <taxon>Pseudomonadati</taxon>
        <taxon>Pseudomonadota</taxon>
        <taxon>Betaproteobacteria</taxon>
        <taxon>Neisseriales</taxon>
        <taxon>Neisseriaceae</taxon>
        <taxon>Kingella</taxon>
    </lineage>
</organism>
<accession>F0EZT2</accession>
<evidence type="ECO:0000313" key="2">
    <source>
        <dbReference type="Proteomes" id="UP000004088"/>
    </source>
</evidence>
<sequence length="106" mass="11841">MKPIKHDNPQAIPAKRYFSIDEACAVLDIDRAQLMEWQRQEGMLLGKGANTLTRLDVLKLRQLRHSIGDYFARGSLDAQGNPVIGADEMREHLAGLLGDIEKTLAN</sequence>
<evidence type="ECO:0008006" key="3">
    <source>
        <dbReference type="Google" id="ProtNLM"/>
    </source>
</evidence>
<reference evidence="1 2" key="1">
    <citation type="submission" date="2011-01" db="EMBL/GenBank/DDBJ databases">
        <authorList>
            <person name="Muzny D."/>
            <person name="Qin X."/>
            <person name="Deng J."/>
            <person name="Jiang H."/>
            <person name="Liu Y."/>
            <person name="Qu J."/>
            <person name="Song X.-Z."/>
            <person name="Zhang L."/>
            <person name="Thornton R."/>
            <person name="Coyle M."/>
            <person name="Francisco L."/>
            <person name="Jackson L."/>
            <person name="Javaid M."/>
            <person name="Korchina V."/>
            <person name="Kovar C."/>
            <person name="Mata R."/>
            <person name="Mathew T."/>
            <person name="Ngo R."/>
            <person name="Nguyen L."/>
            <person name="Nguyen N."/>
            <person name="Okwuonu G."/>
            <person name="Ongeri F."/>
            <person name="Pham C."/>
            <person name="Simmons D."/>
            <person name="Wilczek-Boney K."/>
            <person name="Hale W."/>
            <person name="Jakkamsetti A."/>
            <person name="Pham P."/>
            <person name="Ruth R."/>
            <person name="San Lucas F."/>
            <person name="Warren J."/>
            <person name="Zhang J."/>
            <person name="Zhao Z."/>
            <person name="Zhou C."/>
            <person name="Zhu D."/>
            <person name="Lee S."/>
            <person name="Bess C."/>
            <person name="Blankenburg K."/>
            <person name="Forbes L."/>
            <person name="Fu Q."/>
            <person name="Gubbala S."/>
            <person name="Hirani K."/>
            <person name="Jayaseelan J.C."/>
            <person name="Lara F."/>
            <person name="Munidasa M."/>
            <person name="Palculict T."/>
            <person name="Patil S."/>
            <person name="Pu L.-L."/>
            <person name="Saada N."/>
            <person name="Tang L."/>
            <person name="Weissenberger G."/>
            <person name="Zhu Y."/>
            <person name="Hemphill L."/>
            <person name="Shang Y."/>
            <person name="Youmans B."/>
            <person name="Ayvaz T."/>
            <person name="Ross M."/>
            <person name="Santibanez J."/>
            <person name="Aqrawi P."/>
            <person name="Gross S."/>
            <person name="Joshi V."/>
            <person name="Fowler G."/>
            <person name="Nazareth L."/>
            <person name="Reid J."/>
            <person name="Worley K."/>
            <person name="Petrosino J."/>
            <person name="Highlander S."/>
            <person name="Gibbs R."/>
        </authorList>
    </citation>
    <scope>NUCLEOTIDE SEQUENCE [LARGE SCALE GENOMIC DNA]</scope>
    <source>
        <strain evidence="1 2">ATCC 33394</strain>
    </source>
</reference>
<dbReference type="EMBL" id="AEWV01000021">
    <property type="protein sequence ID" value="EGC17251.1"/>
    <property type="molecule type" value="Genomic_DNA"/>
</dbReference>
<keyword evidence="2" id="KW-1185">Reference proteome</keyword>
<name>F0EZT2_9NEIS</name>
<gene>
    <name evidence="1" type="ORF">HMPREF9098_1267</name>
</gene>
<dbReference type="Proteomes" id="UP000004088">
    <property type="component" value="Unassembled WGS sequence"/>
</dbReference>